<dbReference type="AlphaFoldDB" id="A0A3B0XYH4"/>
<dbReference type="SUPFAM" id="SSF55073">
    <property type="entry name" value="Nucleotide cyclase"/>
    <property type="match status" value="1"/>
</dbReference>
<dbReference type="PROSITE" id="PS50883">
    <property type="entry name" value="EAL"/>
    <property type="match status" value="1"/>
</dbReference>
<dbReference type="InterPro" id="IPR001633">
    <property type="entry name" value="EAL_dom"/>
</dbReference>
<dbReference type="Gene3D" id="2.10.70.100">
    <property type="match status" value="1"/>
</dbReference>
<feature type="domain" description="EAL" evidence="3">
    <location>
        <begin position="1015"/>
        <end position="1269"/>
    </location>
</feature>
<dbReference type="Pfam" id="PF00990">
    <property type="entry name" value="GGDEF"/>
    <property type="match status" value="1"/>
</dbReference>
<dbReference type="Pfam" id="PF08447">
    <property type="entry name" value="PAS_3"/>
    <property type="match status" value="2"/>
</dbReference>
<dbReference type="SMART" id="SM00091">
    <property type="entry name" value="PAS"/>
    <property type="match status" value="5"/>
</dbReference>
<dbReference type="InterPro" id="IPR013767">
    <property type="entry name" value="PAS_fold"/>
</dbReference>
<name>A0A3B0XYH4_9ZZZZ</name>
<dbReference type="Gene3D" id="3.20.20.450">
    <property type="entry name" value="EAL domain"/>
    <property type="match status" value="1"/>
</dbReference>
<dbReference type="NCBIfam" id="TIGR00254">
    <property type="entry name" value="GGDEF"/>
    <property type="match status" value="1"/>
</dbReference>
<dbReference type="Pfam" id="PF08448">
    <property type="entry name" value="PAS_4"/>
    <property type="match status" value="1"/>
</dbReference>
<dbReference type="Gene3D" id="3.30.70.270">
    <property type="match status" value="1"/>
</dbReference>
<dbReference type="CDD" id="cd01949">
    <property type="entry name" value="GGDEF"/>
    <property type="match status" value="1"/>
</dbReference>
<feature type="domain" description="PAC" evidence="2">
    <location>
        <begin position="667"/>
        <end position="719"/>
    </location>
</feature>
<dbReference type="SUPFAM" id="SSF55785">
    <property type="entry name" value="PYP-like sensor domain (PAS domain)"/>
    <property type="match status" value="5"/>
</dbReference>
<reference evidence="5" key="1">
    <citation type="submission" date="2018-06" db="EMBL/GenBank/DDBJ databases">
        <authorList>
            <person name="Zhirakovskaya E."/>
        </authorList>
    </citation>
    <scope>NUCLEOTIDE SEQUENCE</scope>
</reference>
<dbReference type="PROSITE" id="PS50112">
    <property type="entry name" value="PAS"/>
    <property type="match status" value="4"/>
</dbReference>
<dbReference type="InterPro" id="IPR035965">
    <property type="entry name" value="PAS-like_dom_sf"/>
</dbReference>
<dbReference type="NCBIfam" id="TIGR00229">
    <property type="entry name" value="sensory_box"/>
    <property type="match status" value="4"/>
</dbReference>
<evidence type="ECO:0000259" key="1">
    <source>
        <dbReference type="PROSITE" id="PS50112"/>
    </source>
</evidence>
<dbReference type="GO" id="GO:0006355">
    <property type="term" value="P:regulation of DNA-templated transcription"/>
    <property type="evidence" value="ECO:0007669"/>
    <property type="project" value="InterPro"/>
</dbReference>
<feature type="domain" description="PAC" evidence="2">
    <location>
        <begin position="127"/>
        <end position="179"/>
    </location>
</feature>
<dbReference type="CDD" id="cd01948">
    <property type="entry name" value="EAL"/>
    <property type="match status" value="1"/>
</dbReference>
<evidence type="ECO:0000259" key="4">
    <source>
        <dbReference type="PROSITE" id="PS50887"/>
    </source>
</evidence>
<dbReference type="InterPro" id="IPR029016">
    <property type="entry name" value="GAF-like_dom_sf"/>
</dbReference>
<dbReference type="Gene3D" id="3.30.450.40">
    <property type="match status" value="1"/>
</dbReference>
<dbReference type="Pfam" id="PF00989">
    <property type="entry name" value="PAS"/>
    <property type="match status" value="1"/>
</dbReference>
<feature type="domain" description="PAS" evidence="1">
    <location>
        <begin position="53"/>
        <end position="123"/>
    </location>
</feature>
<dbReference type="EMBL" id="UOFI01000087">
    <property type="protein sequence ID" value="VAW66919.1"/>
    <property type="molecule type" value="Genomic_DNA"/>
</dbReference>
<feature type="domain" description="PAS" evidence="1">
    <location>
        <begin position="716"/>
        <end position="761"/>
    </location>
</feature>
<feature type="domain" description="PAC" evidence="2">
    <location>
        <begin position="788"/>
        <end position="841"/>
    </location>
</feature>
<proteinExistence type="predicted"/>
<feature type="domain" description="GGDEF" evidence="4">
    <location>
        <begin position="873"/>
        <end position="1006"/>
    </location>
</feature>
<dbReference type="InterPro" id="IPR029787">
    <property type="entry name" value="Nucleotide_cyclase"/>
</dbReference>
<dbReference type="SUPFAM" id="SSF55781">
    <property type="entry name" value="GAF domain-like"/>
    <property type="match status" value="1"/>
</dbReference>
<protein>
    <submittedName>
        <fullName evidence="5">Diguanylate cyclase/phosphodiesterase (GGDEF &amp; EAL domains) with PAS/PAC sensor(S)</fullName>
    </submittedName>
</protein>
<dbReference type="PANTHER" id="PTHR44757">
    <property type="entry name" value="DIGUANYLATE CYCLASE DGCP"/>
    <property type="match status" value="1"/>
</dbReference>
<dbReference type="SMART" id="SM00267">
    <property type="entry name" value="GGDEF"/>
    <property type="match status" value="1"/>
</dbReference>
<dbReference type="PANTHER" id="PTHR44757:SF2">
    <property type="entry name" value="BIOFILM ARCHITECTURE MAINTENANCE PROTEIN MBAA"/>
    <property type="match status" value="1"/>
</dbReference>
<dbReference type="InterPro" id="IPR001610">
    <property type="entry name" value="PAC"/>
</dbReference>
<dbReference type="InterPro" id="IPR000014">
    <property type="entry name" value="PAS"/>
</dbReference>
<evidence type="ECO:0000313" key="5">
    <source>
        <dbReference type="EMBL" id="VAW66919.1"/>
    </source>
</evidence>
<dbReference type="SMART" id="SM00086">
    <property type="entry name" value="PAC"/>
    <property type="match status" value="5"/>
</dbReference>
<gene>
    <name evidence="5" type="ORF">MNBD_GAMMA09-3129</name>
</gene>
<dbReference type="FunFam" id="3.30.70.270:FF:000001">
    <property type="entry name" value="Diguanylate cyclase domain protein"/>
    <property type="match status" value="1"/>
</dbReference>
<feature type="domain" description="PAC" evidence="2">
    <location>
        <begin position="255"/>
        <end position="306"/>
    </location>
</feature>
<evidence type="ECO:0000259" key="3">
    <source>
        <dbReference type="PROSITE" id="PS50883"/>
    </source>
</evidence>
<dbReference type="InterPro" id="IPR052155">
    <property type="entry name" value="Biofilm_reg_signaling"/>
</dbReference>
<dbReference type="InterPro" id="IPR000700">
    <property type="entry name" value="PAS-assoc_C"/>
</dbReference>
<dbReference type="SUPFAM" id="SSF141868">
    <property type="entry name" value="EAL domain-like"/>
    <property type="match status" value="1"/>
</dbReference>
<dbReference type="PROSITE" id="PS50887">
    <property type="entry name" value="GGDEF"/>
    <property type="match status" value="1"/>
</dbReference>
<dbReference type="FunFam" id="3.20.20.450:FF:000001">
    <property type="entry name" value="Cyclic di-GMP phosphodiesterase yahA"/>
    <property type="match status" value="1"/>
</dbReference>
<dbReference type="Gene3D" id="3.30.450.20">
    <property type="entry name" value="PAS domain"/>
    <property type="match status" value="5"/>
</dbReference>
<dbReference type="Pfam" id="PF13426">
    <property type="entry name" value="PAS_9"/>
    <property type="match status" value="1"/>
</dbReference>
<dbReference type="CDD" id="cd00130">
    <property type="entry name" value="PAS"/>
    <property type="match status" value="5"/>
</dbReference>
<dbReference type="SMART" id="SM00052">
    <property type="entry name" value="EAL"/>
    <property type="match status" value="1"/>
</dbReference>
<feature type="domain" description="PAS" evidence="1">
    <location>
        <begin position="180"/>
        <end position="256"/>
    </location>
</feature>
<dbReference type="Pfam" id="PF00563">
    <property type="entry name" value="EAL"/>
    <property type="match status" value="1"/>
</dbReference>
<dbReference type="InterPro" id="IPR013655">
    <property type="entry name" value="PAS_fold_3"/>
</dbReference>
<evidence type="ECO:0000259" key="2">
    <source>
        <dbReference type="PROSITE" id="PS50113"/>
    </source>
</evidence>
<dbReference type="InterPro" id="IPR043128">
    <property type="entry name" value="Rev_trsase/Diguanyl_cyclase"/>
</dbReference>
<accession>A0A3B0XYH4</accession>
<sequence>MRYFFLYSELYQQKYILESVILKYRSQSGQVKQGPVEQGKVKQEIQSASVQSNEARFRALLEATHDWVWEMDADGMYTCSSPEVYDLLGYHPEEIIGKTPFDLMANDEAGRMSAEYSRCMLAQQAFTATENTSLHRQGHEVMLETSGVPVFNDQGMFCGYLGISRDITDRKLADVALKSKDNHYRLLLESVQAIPWEVDMPSWRFIYVGPQAVKVLGYPQKDWYEEDFWLRHMHPDDRNWVPEFCIESTEKMLHHEFDYRMYSKDGRLVWIRDSVNVIIADGEPILLRGFMFDVTAQKCKEEAFELSQQRLLEAQRIARLGHWDWDMSSGGIDGGEMYWSDEHYRICGDVSAVTKASYKKFLDYIHPDDRDKWKQAVRDALSKGSYSLDFRIVLKNSDARYIHWQCQVQYDDASRPVRMFGTIQDVSERKYLENALKGISRFFPSDGISEYYRTCVESFAHVYNTPYAFIGLYSDDSKSRITTQAVWANGCFVDNFEYELAGTPCSDVIDMKIELIAEHAARLYPLDTMLTDMGVESYFGAPMISVSGKKLGIIAVMDKKPMKVTPWTEPILGVFAQRIASYLENIHASEKLEASEKELRNIFHNMQDTFYRTDNEGTITRLSESVEQLLGYEIDELIGTSASDLHIVPDRQRDLIEQLNEGNGSVQGFDAGLKRKDGSVVWVSTNAQYYRDASGKPQGIEGLVRNISQHHEAELKMQKMSSALEQTADMVMITDHRGMVEYVNPAFEKTTGYLRKSILGKPSRVLKSGKQSADFYNNLWRTILSGNVFRDVLVNRKKNGDLYYEEKIITPIKNSKGEIINFVATGRDITERMQHEERLSFMAHHDALTELPNRTLFMDRLKQSLAHARRYEKKIAVLFIDLDRFKNINDTLGHDTGDQMLTEVAARLGKNIRQEDTVARLGGDEFSVLLTNIEAEQDASLMAEKILLSLSVPLQLDQQELFITASIGISMFPSDGVDAGTLLKNADIAMYKAKDLGKDNYQFYSTDMSARAFQRLTMENSLRRALEREEFVLFYQPQVNIKTDRISGAEALVRWKHPELGLVSPSDFVPLLEETGLIAPVGYWIFESACKQLKIWHDMGFSGLEMSINISGRQFHSKNFVEKIENIIKENNCSSEMIEIEITESVLMENQHNSMPALEALDDIGFKIAIDDFGTGYSSLSYLRHFRIDTLKVDQSFVRDVNEDPDDAAITSAIIAMAHSLNLRVIAEGVETYQQLEFLKQRQCEYVQGYLFSRPLPVDEFTKLLKKYFFSNLGAGL</sequence>
<dbReference type="InterPro" id="IPR035919">
    <property type="entry name" value="EAL_sf"/>
</dbReference>
<feature type="domain" description="PAC" evidence="2">
    <location>
        <begin position="386"/>
        <end position="438"/>
    </location>
</feature>
<feature type="domain" description="PAS" evidence="1">
    <location>
        <begin position="595"/>
        <end position="661"/>
    </location>
</feature>
<dbReference type="PROSITE" id="PS50113">
    <property type="entry name" value="PAC"/>
    <property type="match status" value="5"/>
</dbReference>
<dbReference type="InterPro" id="IPR000160">
    <property type="entry name" value="GGDEF_dom"/>
</dbReference>
<dbReference type="InterPro" id="IPR013656">
    <property type="entry name" value="PAS_4"/>
</dbReference>
<organism evidence="5">
    <name type="scientific">hydrothermal vent metagenome</name>
    <dbReference type="NCBI Taxonomy" id="652676"/>
    <lineage>
        <taxon>unclassified sequences</taxon>
        <taxon>metagenomes</taxon>
        <taxon>ecological metagenomes</taxon>
    </lineage>
</organism>